<name>A0A495X362_9PSEU</name>
<dbReference type="Proteomes" id="UP000272729">
    <property type="component" value="Unassembled WGS sequence"/>
</dbReference>
<sequence length="117" mass="13158">MIQAHHRTGVDEVRGTEDVRRLLDLLSVAEDATLVHRDTPDNRVWVGVRGDRGAMLFTDVFTGSWASLGEGPRQRPRYAGVRFPTHCEIPVADLAVAIEEFLATGQRPTRVPWQQVR</sequence>
<protein>
    <submittedName>
        <fullName evidence="1">Immunity protein Imm1 of predicted polymorphic toxin system</fullName>
    </submittedName>
</protein>
<proteinExistence type="predicted"/>
<reference evidence="1 2" key="1">
    <citation type="submission" date="2018-10" db="EMBL/GenBank/DDBJ databases">
        <title>Sequencing the genomes of 1000 actinobacteria strains.</title>
        <authorList>
            <person name="Klenk H.-P."/>
        </authorList>
    </citation>
    <scope>NUCLEOTIDE SEQUENCE [LARGE SCALE GENOMIC DNA]</scope>
    <source>
        <strain evidence="1 2">DSM 43911</strain>
    </source>
</reference>
<gene>
    <name evidence="1" type="ORF">DFJ66_1657</name>
</gene>
<organism evidence="1 2">
    <name type="scientific">Saccharothrix variisporea</name>
    <dbReference type="NCBI Taxonomy" id="543527"/>
    <lineage>
        <taxon>Bacteria</taxon>
        <taxon>Bacillati</taxon>
        <taxon>Actinomycetota</taxon>
        <taxon>Actinomycetes</taxon>
        <taxon>Pseudonocardiales</taxon>
        <taxon>Pseudonocardiaceae</taxon>
        <taxon>Saccharothrix</taxon>
    </lineage>
</organism>
<evidence type="ECO:0000313" key="1">
    <source>
        <dbReference type="EMBL" id="RKT68472.1"/>
    </source>
</evidence>
<accession>A0A495X362</accession>
<dbReference type="Pfam" id="PF14430">
    <property type="entry name" value="Imm1"/>
    <property type="match status" value="1"/>
</dbReference>
<dbReference type="InterPro" id="IPR025680">
    <property type="entry name" value="DddI"/>
</dbReference>
<comment type="caution">
    <text evidence="1">The sequence shown here is derived from an EMBL/GenBank/DDBJ whole genome shotgun (WGS) entry which is preliminary data.</text>
</comment>
<dbReference type="RefSeq" id="WP_121219521.1">
    <property type="nucleotide sequence ID" value="NZ_JBIUBA010000004.1"/>
</dbReference>
<dbReference type="OrthoDB" id="3555686at2"/>
<dbReference type="AlphaFoldDB" id="A0A495X362"/>
<evidence type="ECO:0000313" key="2">
    <source>
        <dbReference type="Proteomes" id="UP000272729"/>
    </source>
</evidence>
<dbReference type="EMBL" id="RBXR01000001">
    <property type="protein sequence ID" value="RKT68472.1"/>
    <property type="molecule type" value="Genomic_DNA"/>
</dbReference>
<keyword evidence="2" id="KW-1185">Reference proteome</keyword>